<keyword evidence="2" id="KW-1185">Reference proteome</keyword>
<sequence>MKLEELIKHYNGHRVWKFSHREFASLGGSTNGLCTALCASWIRYHSQNDSLVNYIDSEKKPYLNEQLARYMARLNCFFNPQGFHEPELKLFFQMHGLMPLYSSHERTVLSFPEEEVLERVGYRKKRETYYKRYDPHIEARITHSLTGLSNCYAVILFQSAQYAHTICIWLGTAYGKVGDANLFDTNLGEIWFSDRQDFIRFFPDFFNTFYKPKGYSHGWYVLPFAPV</sequence>
<protein>
    <recommendedName>
        <fullName evidence="3">Peptidase C58 YopT-type domain-containing protein</fullName>
    </recommendedName>
</protein>
<evidence type="ECO:0000313" key="2">
    <source>
        <dbReference type="Proteomes" id="UP001209854"/>
    </source>
</evidence>
<dbReference type="EMBL" id="JAPFCC010000001">
    <property type="protein sequence ID" value="MCW7551531.1"/>
    <property type="molecule type" value="Genomic_DNA"/>
</dbReference>
<dbReference type="Proteomes" id="UP001209854">
    <property type="component" value="Unassembled WGS sequence"/>
</dbReference>
<name>A0ABT3MQ77_9GAMM</name>
<proteinExistence type="predicted"/>
<accession>A0ABT3MQ77</accession>
<organism evidence="1 2">
    <name type="scientific">Endozoicomonas gorgoniicola</name>
    <dbReference type="NCBI Taxonomy" id="1234144"/>
    <lineage>
        <taxon>Bacteria</taxon>
        <taxon>Pseudomonadati</taxon>
        <taxon>Pseudomonadota</taxon>
        <taxon>Gammaproteobacteria</taxon>
        <taxon>Oceanospirillales</taxon>
        <taxon>Endozoicomonadaceae</taxon>
        <taxon>Endozoicomonas</taxon>
    </lineage>
</organism>
<evidence type="ECO:0000313" key="1">
    <source>
        <dbReference type="EMBL" id="MCW7551531.1"/>
    </source>
</evidence>
<reference evidence="1 2" key="1">
    <citation type="submission" date="2022-10" db="EMBL/GenBank/DDBJ databases">
        <title>High-quality genome sequences of two octocoral-associated bacteria, Endozoicomonas euniceicola EF212 and Endozoicomonas gorgoniicola PS125.</title>
        <authorList>
            <person name="Chiou Y.-J."/>
            <person name="Chen Y.-H."/>
        </authorList>
    </citation>
    <scope>NUCLEOTIDE SEQUENCE [LARGE SCALE GENOMIC DNA]</scope>
    <source>
        <strain evidence="1 2">PS125</strain>
    </source>
</reference>
<evidence type="ECO:0008006" key="3">
    <source>
        <dbReference type="Google" id="ProtNLM"/>
    </source>
</evidence>
<dbReference type="SUPFAM" id="SSF54001">
    <property type="entry name" value="Cysteine proteinases"/>
    <property type="match status" value="1"/>
</dbReference>
<dbReference type="RefSeq" id="WP_262566577.1">
    <property type="nucleotide sequence ID" value="NZ_JAPFCC010000001.1"/>
</dbReference>
<comment type="caution">
    <text evidence="1">The sequence shown here is derived from an EMBL/GenBank/DDBJ whole genome shotgun (WGS) entry which is preliminary data.</text>
</comment>
<gene>
    <name evidence="1" type="ORF">NX722_02500</name>
</gene>
<dbReference type="Gene3D" id="3.90.70.20">
    <property type="match status" value="1"/>
</dbReference>
<dbReference type="InterPro" id="IPR038765">
    <property type="entry name" value="Papain-like_cys_pep_sf"/>
</dbReference>